<proteinExistence type="predicted"/>
<evidence type="ECO:0000313" key="2">
    <source>
        <dbReference type="Proteomes" id="UP000789525"/>
    </source>
</evidence>
<feature type="non-terminal residue" evidence="1">
    <location>
        <position position="1"/>
    </location>
</feature>
<dbReference type="Proteomes" id="UP000789525">
    <property type="component" value="Unassembled WGS sequence"/>
</dbReference>
<protein>
    <submittedName>
        <fullName evidence="1">2082_t:CDS:1</fullName>
    </submittedName>
</protein>
<keyword evidence="2" id="KW-1185">Reference proteome</keyword>
<sequence length="292" mass="34007">EKCNFEISQFVPNEKAADFDSYPMPDSETEVERLRSLHFSINHIWQKPFCSPVDEVLKDGGAHVLDVGCGCNGDWIFELAEKYPSSKFTGFDISSYLPTSYPHQNVKFFKHSIVDGIPYPDNTFDFIHLRGVDLYCTVDEFHNKIMKEFLRALKPGGWLEIVETEALNFDEKSGKVTQKLMSIRWIETLGKVRNSVKSQIPQYLEAHDSEKLFSEYYFARKLYPLSKRGGKAGQLLLFSLMAAYKQLRFPVIKFYPEIANEYDSLVDEYQEEVENFDYHVSQIRFFGRKNFD</sequence>
<comment type="caution">
    <text evidence="1">The sequence shown here is derived from an EMBL/GenBank/DDBJ whole genome shotgun (WGS) entry which is preliminary data.</text>
</comment>
<organism evidence="1 2">
    <name type="scientific">Acaulospora colombiana</name>
    <dbReference type="NCBI Taxonomy" id="27376"/>
    <lineage>
        <taxon>Eukaryota</taxon>
        <taxon>Fungi</taxon>
        <taxon>Fungi incertae sedis</taxon>
        <taxon>Mucoromycota</taxon>
        <taxon>Glomeromycotina</taxon>
        <taxon>Glomeromycetes</taxon>
        <taxon>Diversisporales</taxon>
        <taxon>Acaulosporaceae</taxon>
        <taxon>Acaulospora</taxon>
    </lineage>
</organism>
<dbReference type="EMBL" id="CAJVPT010012878">
    <property type="protein sequence ID" value="CAG8591245.1"/>
    <property type="molecule type" value="Genomic_DNA"/>
</dbReference>
<reference evidence="1" key="1">
    <citation type="submission" date="2021-06" db="EMBL/GenBank/DDBJ databases">
        <authorList>
            <person name="Kallberg Y."/>
            <person name="Tangrot J."/>
            <person name="Rosling A."/>
        </authorList>
    </citation>
    <scope>NUCLEOTIDE SEQUENCE</scope>
    <source>
        <strain evidence="1">CL356</strain>
    </source>
</reference>
<evidence type="ECO:0000313" key="1">
    <source>
        <dbReference type="EMBL" id="CAG8591245.1"/>
    </source>
</evidence>
<name>A0ACA9MK37_9GLOM</name>
<accession>A0ACA9MK37</accession>
<gene>
    <name evidence="1" type="ORF">ACOLOM_LOCUS6330</name>
</gene>